<dbReference type="RefSeq" id="WP_005998566.1">
    <property type="nucleotide sequence ID" value="NZ_AAEW02000004.1"/>
</dbReference>
<dbReference type="AlphaFoldDB" id="Q1K267"/>
<evidence type="ECO:0000259" key="9">
    <source>
        <dbReference type="Pfam" id="PF01895"/>
    </source>
</evidence>
<evidence type="ECO:0000256" key="2">
    <source>
        <dbReference type="ARBA" id="ARBA00008107"/>
    </source>
</evidence>
<evidence type="ECO:0000313" key="10">
    <source>
        <dbReference type="EMBL" id="EAT16572.1"/>
    </source>
</evidence>
<protein>
    <recommendedName>
        <fullName evidence="8">Phosphate-specific transport system accessory protein PhoU</fullName>
    </recommendedName>
</protein>
<comment type="caution">
    <text evidence="10">The sequence shown here is derived from an EMBL/GenBank/DDBJ whole genome shotgun (WGS) entry which is preliminary data.</text>
</comment>
<proteinExistence type="inferred from homology"/>
<keyword evidence="4 8" id="KW-0813">Transport</keyword>
<comment type="function">
    <text evidence="7 8">Plays a role in the regulation of phosphate uptake.</text>
</comment>
<dbReference type="InterPro" id="IPR038078">
    <property type="entry name" value="PhoU-like_sf"/>
</dbReference>
<sequence length="220" mass="24496">MMAIHLQEELNTLKRMILAQSALVEESVQKAVQALERGDNALADSVISLDNRINHHEVELEEECLKVLALHQPVATDLRFIVSVIKINSDLERIGDVAVNVAKRTLAFAELKKVEAPFDFPLMAKRVLAMLDKSLTSLVNLDAATAQQVIADDDQIDELHRQTYGLVKQELVGSSHNLEALLLWLAVSRHMERIADLAAHIAEDVVYMIEGQIVRHRSGG</sequence>
<evidence type="ECO:0000256" key="7">
    <source>
        <dbReference type="ARBA" id="ARBA00056181"/>
    </source>
</evidence>
<dbReference type="GO" id="GO:0030643">
    <property type="term" value="P:intracellular phosphate ion homeostasis"/>
    <property type="evidence" value="ECO:0007669"/>
    <property type="project" value="InterPro"/>
</dbReference>
<dbReference type="InterPro" id="IPR028366">
    <property type="entry name" value="PhoU"/>
</dbReference>
<keyword evidence="6 8" id="KW-0592">Phosphate transport</keyword>
<dbReference type="PANTHER" id="PTHR42930:SF3">
    <property type="entry name" value="PHOSPHATE-SPECIFIC TRANSPORT SYSTEM ACCESSORY PROTEIN PHOU"/>
    <property type="match status" value="1"/>
</dbReference>
<organism evidence="10 11">
    <name type="scientific">Desulfuromonas acetoxidans (strain DSM 684 / 11070)</name>
    <dbReference type="NCBI Taxonomy" id="281689"/>
    <lineage>
        <taxon>Bacteria</taxon>
        <taxon>Pseudomonadati</taxon>
        <taxon>Thermodesulfobacteriota</taxon>
        <taxon>Desulfuromonadia</taxon>
        <taxon>Desulfuromonadales</taxon>
        <taxon>Desulfuromonadaceae</taxon>
        <taxon>Desulfuromonas</taxon>
    </lineage>
</organism>
<dbReference type="NCBIfam" id="TIGR02135">
    <property type="entry name" value="phoU_full"/>
    <property type="match status" value="1"/>
</dbReference>
<reference evidence="10" key="2">
    <citation type="submission" date="2006-05" db="EMBL/GenBank/DDBJ databases">
        <title>Sequencing of the draft genome and assembly of Desulfuromonas acetoxidans DSM 684.</title>
        <authorList>
            <consortium name="US DOE Joint Genome Institute (JGI-PGF)"/>
            <person name="Copeland A."/>
            <person name="Lucas S."/>
            <person name="Lapidus A."/>
            <person name="Barry K."/>
            <person name="Detter J.C."/>
            <person name="Glavina del Rio T."/>
            <person name="Hammon N."/>
            <person name="Israni S."/>
            <person name="Dalin E."/>
            <person name="Tice H."/>
            <person name="Bruce D."/>
            <person name="Pitluck S."/>
            <person name="Richardson P."/>
        </authorList>
    </citation>
    <scope>NUCLEOTIDE SEQUENCE [LARGE SCALE GENOMIC DNA]</scope>
    <source>
        <strain evidence="10">DSM 684</strain>
    </source>
</reference>
<comment type="subunit">
    <text evidence="3 8">Homodimer.</text>
</comment>
<dbReference type="InterPro" id="IPR026022">
    <property type="entry name" value="PhoU_dom"/>
</dbReference>
<reference evidence="10" key="1">
    <citation type="submission" date="2006-05" db="EMBL/GenBank/DDBJ databases">
        <title>Annotation of the draft genome assembly of Desulfuromonas acetoxidans DSM 684.</title>
        <authorList>
            <consortium name="US DOE Joint Genome Institute (JGI-ORNL)"/>
            <person name="Larimer F."/>
            <person name="Land M."/>
            <person name="Hauser L."/>
        </authorList>
    </citation>
    <scope>NUCLEOTIDE SEQUENCE [LARGE SCALE GENOMIC DNA]</scope>
    <source>
        <strain evidence="10">DSM 684</strain>
    </source>
</reference>
<dbReference type="GO" id="GO:0005737">
    <property type="term" value="C:cytoplasm"/>
    <property type="evidence" value="ECO:0007669"/>
    <property type="project" value="UniProtKB-SubCell"/>
</dbReference>
<accession>Q1K267</accession>
<evidence type="ECO:0000256" key="4">
    <source>
        <dbReference type="ARBA" id="ARBA00022448"/>
    </source>
</evidence>
<dbReference type="SUPFAM" id="SSF109755">
    <property type="entry name" value="PhoU-like"/>
    <property type="match status" value="1"/>
</dbReference>
<keyword evidence="5 8" id="KW-0963">Cytoplasm</keyword>
<dbReference type="GO" id="GO:0006817">
    <property type="term" value="P:phosphate ion transport"/>
    <property type="evidence" value="ECO:0007669"/>
    <property type="project" value="UniProtKB-KW"/>
</dbReference>
<evidence type="ECO:0000256" key="1">
    <source>
        <dbReference type="ARBA" id="ARBA00004496"/>
    </source>
</evidence>
<name>Q1K267_DESA6</name>
<evidence type="ECO:0000256" key="6">
    <source>
        <dbReference type="ARBA" id="ARBA00022592"/>
    </source>
</evidence>
<dbReference type="PANTHER" id="PTHR42930">
    <property type="entry name" value="PHOSPHATE-SPECIFIC TRANSPORT SYSTEM ACCESSORY PROTEIN PHOU"/>
    <property type="match status" value="1"/>
</dbReference>
<dbReference type="Gene3D" id="1.20.58.220">
    <property type="entry name" value="Phosphate transport system protein phou homolog 2, domain 2"/>
    <property type="match status" value="1"/>
</dbReference>
<evidence type="ECO:0000313" key="11">
    <source>
        <dbReference type="Proteomes" id="UP000005695"/>
    </source>
</evidence>
<gene>
    <name evidence="10" type="ORF">Dace_2667</name>
</gene>
<comment type="subcellular location">
    <subcellularLocation>
        <location evidence="1 8">Cytoplasm</location>
    </subcellularLocation>
</comment>
<evidence type="ECO:0000256" key="5">
    <source>
        <dbReference type="ARBA" id="ARBA00022490"/>
    </source>
</evidence>
<dbReference type="Pfam" id="PF01895">
    <property type="entry name" value="PhoU"/>
    <property type="match status" value="2"/>
</dbReference>
<evidence type="ECO:0000256" key="3">
    <source>
        <dbReference type="ARBA" id="ARBA00011738"/>
    </source>
</evidence>
<dbReference type="EMBL" id="AAEW02000004">
    <property type="protein sequence ID" value="EAT16572.1"/>
    <property type="molecule type" value="Genomic_DNA"/>
</dbReference>
<evidence type="ECO:0000256" key="8">
    <source>
        <dbReference type="PIRNR" id="PIRNR003107"/>
    </source>
</evidence>
<dbReference type="PIRSF" id="PIRSF003107">
    <property type="entry name" value="PhoU"/>
    <property type="match status" value="1"/>
</dbReference>
<comment type="similarity">
    <text evidence="2 8">Belongs to the PhoU family.</text>
</comment>
<dbReference type="GO" id="GO:0045936">
    <property type="term" value="P:negative regulation of phosphate metabolic process"/>
    <property type="evidence" value="ECO:0007669"/>
    <property type="project" value="InterPro"/>
</dbReference>
<keyword evidence="11" id="KW-1185">Reference proteome</keyword>
<feature type="domain" description="PhoU" evidence="9">
    <location>
        <begin position="21"/>
        <end position="105"/>
    </location>
</feature>
<dbReference type="FunFam" id="1.20.58.220:FF:000004">
    <property type="entry name" value="Phosphate-specific transport system accessory protein PhoU"/>
    <property type="match status" value="1"/>
</dbReference>
<feature type="domain" description="PhoU" evidence="9">
    <location>
        <begin position="122"/>
        <end position="205"/>
    </location>
</feature>
<dbReference type="Proteomes" id="UP000005695">
    <property type="component" value="Unassembled WGS sequence"/>
</dbReference>